<dbReference type="RefSeq" id="XP_037217805.1">
    <property type="nucleotide sequence ID" value="XM_037366393.1"/>
</dbReference>
<dbReference type="GeneID" id="59348909"/>
<dbReference type="OrthoDB" id="9997102at2759"/>
<dbReference type="InterPro" id="IPR051164">
    <property type="entry name" value="NmrA-like_oxidored"/>
</dbReference>
<organism evidence="4 5">
    <name type="scientific">Mycena indigotica</name>
    <dbReference type="NCBI Taxonomy" id="2126181"/>
    <lineage>
        <taxon>Eukaryota</taxon>
        <taxon>Fungi</taxon>
        <taxon>Dikarya</taxon>
        <taxon>Basidiomycota</taxon>
        <taxon>Agaricomycotina</taxon>
        <taxon>Agaricomycetes</taxon>
        <taxon>Agaricomycetidae</taxon>
        <taxon>Agaricales</taxon>
        <taxon>Marasmiineae</taxon>
        <taxon>Mycenaceae</taxon>
        <taxon>Mycena</taxon>
    </lineage>
</organism>
<gene>
    <name evidence="4" type="ORF">MIND_00978300</name>
</gene>
<comment type="similarity">
    <text evidence="1">Belongs to the NmrA-type oxidoreductase family.</text>
</comment>
<name>A0A8H6SEW3_9AGAR</name>
<dbReference type="GO" id="GO:0005634">
    <property type="term" value="C:nucleus"/>
    <property type="evidence" value="ECO:0007669"/>
    <property type="project" value="TreeGrafter"/>
</dbReference>
<reference evidence="4" key="1">
    <citation type="submission" date="2020-05" db="EMBL/GenBank/DDBJ databases">
        <title>Mycena genomes resolve the evolution of fungal bioluminescence.</title>
        <authorList>
            <person name="Tsai I.J."/>
        </authorList>
    </citation>
    <scope>NUCLEOTIDE SEQUENCE</scope>
    <source>
        <strain evidence="4">171206Taipei</strain>
    </source>
</reference>
<dbReference type="AlphaFoldDB" id="A0A8H6SEW3"/>
<keyword evidence="2" id="KW-0521">NADP</keyword>
<dbReference type="Pfam" id="PF05368">
    <property type="entry name" value="NmrA"/>
    <property type="match status" value="1"/>
</dbReference>
<evidence type="ECO:0000313" key="4">
    <source>
        <dbReference type="EMBL" id="KAF7297446.1"/>
    </source>
</evidence>
<proteinExistence type="inferred from homology"/>
<dbReference type="Proteomes" id="UP000636479">
    <property type="component" value="Unassembled WGS sequence"/>
</dbReference>
<keyword evidence="5" id="KW-1185">Reference proteome</keyword>
<dbReference type="Gene3D" id="3.40.50.720">
    <property type="entry name" value="NAD(P)-binding Rossmann-like Domain"/>
    <property type="match status" value="1"/>
</dbReference>
<evidence type="ECO:0000256" key="2">
    <source>
        <dbReference type="ARBA" id="ARBA00022857"/>
    </source>
</evidence>
<dbReference type="SUPFAM" id="SSF51735">
    <property type="entry name" value="NAD(P)-binding Rossmann-fold domains"/>
    <property type="match status" value="1"/>
</dbReference>
<sequence>MPRKTILVAGATGHQGSAVVRSLLSSPDATDFRILLLTRTAQSATAVRLVTAFSSVTSDVCLVQADMSDIDALRRVFVDEQRHGAGVWGVFSVVAYPGLGVSGDGAEKQGKNLADVALEFNVSTFIYSSAERAGEYYDDNMKLDGIAKVNIERHVKELGKKGLRWTLLRPGFFMENYEGFIGSLIVSVFKAGLQPTTTVPLVAVEDIGAVAAAVFRNPVKYQNQILAIIGEVSTMSEQDAAHKSVAGTTLPALHWSIAKATLALNKDTQELIQHLERLHMARQTGLCPEVADQVAMACEAHPGMRSLKMWVAEKKAGGTLMGEAQEVVEPKEGWNEISILKLLTGRS</sequence>
<dbReference type="PANTHER" id="PTHR42748:SF7">
    <property type="entry name" value="NMRA LIKE REDOX SENSOR 1-RELATED"/>
    <property type="match status" value="1"/>
</dbReference>
<evidence type="ECO:0000259" key="3">
    <source>
        <dbReference type="Pfam" id="PF05368"/>
    </source>
</evidence>
<dbReference type="EMBL" id="JACAZF010000008">
    <property type="protein sequence ID" value="KAF7297446.1"/>
    <property type="molecule type" value="Genomic_DNA"/>
</dbReference>
<dbReference type="InterPro" id="IPR008030">
    <property type="entry name" value="NmrA-like"/>
</dbReference>
<accession>A0A8H6SEW3</accession>
<dbReference type="InterPro" id="IPR036291">
    <property type="entry name" value="NAD(P)-bd_dom_sf"/>
</dbReference>
<evidence type="ECO:0000256" key="1">
    <source>
        <dbReference type="ARBA" id="ARBA00006328"/>
    </source>
</evidence>
<protein>
    <submittedName>
        <fullName evidence="4">NmrA domain-containing protein</fullName>
    </submittedName>
</protein>
<comment type="caution">
    <text evidence="4">The sequence shown here is derived from an EMBL/GenBank/DDBJ whole genome shotgun (WGS) entry which is preliminary data.</text>
</comment>
<evidence type="ECO:0000313" key="5">
    <source>
        <dbReference type="Proteomes" id="UP000636479"/>
    </source>
</evidence>
<dbReference type="Gene3D" id="3.90.25.10">
    <property type="entry name" value="UDP-galactose 4-epimerase, domain 1"/>
    <property type="match status" value="1"/>
</dbReference>
<feature type="domain" description="NmrA-like" evidence="3">
    <location>
        <begin position="3"/>
        <end position="251"/>
    </location>
</feature>
<dbReference type="PANTHER" id="PTHR42748">
    <property type="entry name" value="NITROGEN METABOLITE REPRESSION PROTEIN NMRA FAMILY MEMBER"/>
    <property type="match status" value="1"/>
</dbReference>